<dbReference type="SUPFAM" id="SSF56496">
    <property type="entry name" value="Fibrinogen C-terminal domain-like"/>
    <property type="match status" value="1"/>
</dbReference>
<dbReference type="SMART" id="SM00186">
    <property type="entry name" value="FBG"/>
    <property type="match status" value="1"/>
</dbReference>
<gene>
    <name evidence="4" type="primary">LOC108683349</name>
</gene>
<dbReference type="GeneID" id="108683349"/>
<dbReference type="AlphaFoldDB" id="A0A8B7PPL7"/>
<dbReference type="PANTHER" id="PTHR19143">
    <property type="entry name" value="FIBRINOGEN/TENASCIN/ANGIOPOEITIN"/>
    <property type="match status" value="1"/>
</dbReference>
<feature type="domain" description="Fibrinogen C-terminal" evidence="2">
    <location>
        <begin position="271"/>
        <end position="503"/>
    </location>
</feature>
<feature type="region of interest" description="Disordered" evidence="1">
    <location>
        <begin position="296"/>
        <end position="315"/>
    </location>
</feature>
<dbReference type="InterPro" id="IPR036056">
    <property type="entry name" value="Fibrinogen-like_C"/>
</dbReference>
<evidence type="ECO:0000313" key="4">
    <source>
        <dbReference type="RefSeq" id="XP_018028148.1"/>
    </source>
</evidence>
<proteinExistence type="predicted"/>
<dbReference type="GO" id="GO:0005615">
    <property type="term" value="C:extracellular space"/>
    <property type="evidence" value="ECO:0007669"/>
    <property type="project" value="TreeGrafter"/>
</dbReference>
<evidence type="ECO:0000313" key="3">
    <source>
        <dbReference type="Proteomes" id="UP000694843"/>
    </source>
</evidence>
<dbReference type="OrthoDB" id="9990035at2759"/>
<evidence type="ECO:0000259" key="2">
    <source>
        <dbReference type="PROSITE" id="PS51406"/>
    </source>
</evidence>
<dbReference type="Proteomes" id="UP000694843">
    <property type="component" value="Unplaced"/>
</dbReference>
<name>A0A8B7PPL7_HYAAZ</name>
<protein>
    <submittedName>
        <fullName evidence="4">Fibrinogen C domain-containing protein 1-A-like isoform X1</fullName>
    </submittedName>
</protein>
<dbReference type="InterPro" id="IPR014716">
    <property type="entry name" value="Fibrinogen_a/b/g_C_1"/>
</dbReference>
<keyword evidence="3" id="KW-1185">Reference proteome</keyword>
<feature type="compositionally biased region" description="Basic and acidic residues" evidence="1">
    <location>
        <begin position="301"/>
        <end position="312"/>
    </location>
</feature>
<sequence>MRTRVLKKSQSTPFDFTAIFSIEQMSSYPRLLYFFKNIEFSRTEKIALVVLLLLLLCFGSASAEESISDGSRPKQSGQPLRVVPISQHIDRTVRNSLKTILPAISARFWSQLQLVKRELRNDMRRMTHLLEQVAGIAQAQPVGDLHKDINRRTGGGHLQTSGLEVPPETDETSNEKINLREEDMRATEQWTSVAFERNLTETVAKLEKLLTEGLVTLTEGCVREVEENNQAVIDRQRDILRSLERLHARVDRLDGRSPTAVLPSLPFLPSSQVLDPPRECREAQQRRAAGTDGVTLISPKRPLEDKPRRVRCDQTTSGGGWTVMLHRQQQEQQLNFRRDWREYEEGFGDPSGEYWIGLKTLHELTRSNPFELLVVMAIGDEKASSFYSNFSVGSSSSPGRGYRLRVSDYHHNSTGGDALSYHSGMPFTTYDADNDIAKGGSCSLWCGGGGWWYNYCFYANPTGVYPPPSLTRTTEGDAYLEWRTWQGYYAYLTQLTMMIRPKTH</sequence>
<accession>A0A8B7PPL7</accession>
<dbReference type="InterPro" id="IPR050373">
    <property type="entry name" value="Fibrinogen_C-term_domain"/>
</dbReference>
<reference evidence="4" key="1">
    <citation type="submission" date="2025-08" db="UniProtKB">
        <authorList>
            <consortium name="RefSeq"/>
        </authorList>
    </citation>
    <scope>IDENTIFICATION</scope>
    <source>
        <tissue evidence="4">Whole organism</tissue>
    </source>
</reference>
<dbReference type="CDD" id="cd00087">
    <property type="entry name" value="FReD"/>
    <property type="match status" value="1"/>
</dbReference>
<dbReference type="NCBIfam" id="NF040941">
    <property type="entry name" value="GGGWT_bact"/>
    <property type="match status" value="1"/>
</dbReference>
<dbReference type="PROSITE" id="PS51406">
    <property type="entry name" value="FIBRINOGEN_C_2"/>
    <property type="match status" value="1"/>
</dbReference>
<dbReference type="RefSeq" id="XP_018028148.1">
    <property type="nucleotide sequence ID" value="XM_018172659.2"/>
</dbReference>
<dbReference type="Gene3D" id="3.90.215.10">
    <property type="entry name" value="Gamma Fibrinogen, chain A, domain 1"/>
    <property type="match status" value="1"/>
</dbReference>
<organism evidence="3 4">
    <name type="scientific">Hyalella azteca</name>
    <name type="common">Amphipod</name>
    <dbReference type="NCBI Taxonomy" id="294128"/>
    <lineage>
        <taxon>Eukaryota</taxon>
        <taxon>Metazoa</taxon>
        <taxon>Ecdysozoa</taxon>
        <taxon>Arthropoda</taxon>
        <taxon>Crustacea</taxon>
        <taxon>Multicrustacea</taxon>
        <taxon>Malacostraca</taxon>
        <taxon>Eumalacostraca</taxon>
        <taxon>Peracarida</taxon>
        <taxon>Amphipoda</taxon>
        <taxon>Senticaudata</taxon>
        <taxon>Talitrida</taxon>
        <taxon>Talitroidea</taxon>
        <taxon>Hyalellidae</taxon>
        <taxon>Hyalella</taxon>
    </lineage>
</organism>
<dbReference type="KEGG" id="hazt:108683349"/>
<dbReference type="Pfam" id="PF00147">
    <property type="entry name" value="Fibrinogen_C"/>
    <property type="match status" value="1"/>
</dbReference>
<evidence type="ECO:0000256" key="1">
    <source>
        <dbReference type="SAM" id="MobiDB-lite"/>
    </source>
</evidence>
<dbReference type="InterPro" id="IPR002181">
    <property type="entry name" value="Fibrinogen_a/b/g_C_dom"/>
</dbReference>